<comment type="caution">
    <text evidence="1">The sequence shown here is derived from an EMBL/GenBank/DDBJ whole genome shotgun (WGS) entry which is preliminary data.</text>
</comment>
<evidence type="ECO:0000313" key="1">
    <source>
        <dbReference type="EMBL" id="MCI39926.1"/>
    </source>
</evidence>
<protein>
    <submittedName>
        <fullName evidence="1">Uncharacterized protein</fullName>
    </submittedName>
</protein>
<keyword evidence="2" id="KW-1185">Reference proteome</keyword>
<dbReference type="AlphaFoldDB" id="A0A392RWI1"/>
<proteinExistence type="predicted"/>
<accession>A0A392RWI1</accession>
<feature type="non-terminal residue" evidence="1">
    <location>
        <position position="43"/>
    </location>
</feature>
<organism evidence="1 2">
    <name type="scientific">Trifolium medium</name>
    <dbReference type="NCBI Taxonomy" id="97028"/>
    <lineage>
        <taxon>Eukaryota</taxon>
        <taxon>Viridiplantae</taxon>
        <taxon>Streptophyta</taxon>
        <taxon>Embryophyta</taxon>
        <taxon>Tracheophyta</taxon>
        <taxon>Spermatophyta</taxon>
        <taxon>Magnoliopsida</taxon>
        <taxon>eudicotyledons</taxon>
        <taxon>Gunneridae</taxon>
        <taxon>Pentapetalae</taxon>
        <taxon>rosids</taxon>
        <taxon>fabids</taxon>
        <taxon>Fabales</taxon>
        <taxon>Fabaceae</taxon>
        <taxon>Papilionoideae</taxon>
        <taxon>50 kb inversion clade</taxon>
        <taxon>NPAAA clade</taxon>
        <taxon>Hologalegina</taxon>
        <taxon>IRL clade</taxon>
        <taxon>Trifolieae</taxon>
        <taxon>Trifolium</taxon>
    </lineage>
</organism>
<dbReference type="Proteomes" id="UP000265520">
    <property type="component" value="Unassembled WGS sequence"/>
</dbReference>
<sequence>MIFTFSFSLSCARSLSPSLLNLDLPIRRTTAHRSHYLPLAASQ</sequence>
<dbReference type="EMBL" id="LXQA010273678">
    <property type="protein sequence ID" value="MCI39926.1"/>
    <property type="molecule type" value="Genomic_DNA"/>
</dbReference>
<reference evidence="1 2" key="1">
    <citation type="journal article" date="2018" name="Front. Plant Sci.">
        <title>Red Clover (Trifolium pratense) and Zigzag Clover (T. medium) - A Picture of Genomic Similarities and Differences.</title>
        <authorList>
            <person name="Dluhosova J."/>
            <person name="Istvanek J."/>
            <person name="Nedelnik J."/>
            <person name="Repkova J."/>
        </authorList>
    </citation>
    <scope>NUCLEOTIDE SEQUENCE [LARGE SCALE GENOMIC DNA]</scope>
    <source>
        <strain evidence="2">cv. 10/8</strain>
        <tissue evidence="1">Leaf</tissue>
    </source>
</reference>
<evidence type="ECO:0000313" key="2">
    <source>
        <dbReference type="Proteomes" id="UP000265520"/>
    </source>
</evidence>
<name>A0A392RWI1_9FABA</name>